<dbReference type="InterPro" id="IPR036938">
    <property type="entry name" value="PAP2/HPO_sf"/>
</dbReference>
<gene>
    <name evidence="3" type="ORF">CFH83_01335</name>
</gene>
<feature type="transmembrane region" description="Helical" evidence="1">
    <location>
        <begin position="175"/>
        <end position="193"/>
    </location>
</feature>
<organism evidence="3 4">
    <name type="scientific">Sulfuricurvum kujiense</name>
    <dbReference type="NCBI Taxonomy" id="148813"/>
    <lineage>
        <taxon>Bacteria</taxon>
        <taxon>Pseudomonadati</taxon>
        <taxon>Campylobacterota</taxon>
        <taxon>Epsilonproteobacteria</taxon>
        <taxon>Campylobacterales</taxon>
        <taxon>Sulfurimonadaceae</taxon>
        <taxon>Sulfuricurvum</taxon>
    </lineage>
</organism>
<dbReference type="Pfam" id="PF01569">
    <property type="entry name" value="PAP2"/>
    <property type="match status" value="1"/>
</dbReference>
<keyword evidence="1" id="KW-1133">Transmembrane helix</keyword>
<feature type="transmembrane region" description="Helical" evidence="1">
    <location>
        <begin position="92"/>
        <end position="113"/>
    </location>
</feature>
<evidence type="ECO:0000313" key="3">
    <source>
        <dbReference type="EMBL" id="DAB39314.1"/>
    </source>
</evidence>
<keyword evidence="1" id="KW-0812">Transmembrane</keyword>
<keyword evidence="1" id="KW-0472">Membrane</keyword>
<dbReference type="InterPro" id="IPR000326">
    <property type="entry name" value="PAP2/HPO"/>
</dbReference>
<feature type="transmembrane region" description="Helical" evidence="1">
    <location>
        <begin position="199"/>
        <end position="218"/>
    </location>
</feature>
<feature type="transmembrane region" description="Helical" evidence="1">
    <location>
        <begin position="7"/>
        <end position="27"/>
    </location>
</feature>
<dbReference type="RefSeq" id="WP_303662775.1">
    <property type="nucleotide sequence ID" value="NZ_DLUI01000021.1"/>
</dbReference>
<reference evidence="3 4" key="1">
    <citation type="journal article" date="2017" name="Front. Microbiol.">
        <title>Comparative Genomic Analysis of the Class Epsilonproteobacteria and Proposed Reclassification to Epsilonbacteraeota (phyl. nov.).</title>
        <authorList>
            <person name="Waite D.W."/>
            <person name="Vanwonterghem I."/>
            <person name="Rinke C."/>
            <person name="Parks D.H."/>
            <person name="Zhang Y."/>
            <person name="Takai K."/>
            <person name="Sievert S.M."/>
            <person name="Simon J."/>
            <person name="Campbell B.J."/>
            <person name="Hanson T.E."/>
            <person name="Woyke T."/>
            <person name="Klotz M.G."/>
            <person name="Hugenholtz P."/>
        </authorList>
    </citation>
    <scope>NUCLEOTIDE SEQUENCE [LARGE SCALE GENOMIC DNA]</scope>
    <source>
        <strain evidence="3">UBA12443</strain>
    </source>
</reference>
<sequence length="242" mass="28124">MVSAKSIFLVSGILIGTIALFGINGNIDTWVQNHFFNLQTHEWIIVRGERPWLDFILYDGIKKLLIFMYSILLISLLIAYKNKWIKHYRREIIILVLSGIFVPMTIVTLKTITNVPCPRDWQMYGGEYPHIGVFDSYPADFCQKSKIRCWPAGHASFGFSLLALIVIARTRQQRYTALVISLSIAWSMGWYKILKGDHFLSHTIIAMVMGWLIILLIVRRVDRYFPQENEAMRLKLDEKVNQ</sequence>
<dbReference type="EMBL" id="DLUI01000021">
    <property type="protein sequence ID" value="DAB39314.1"/>
    <property type="molecule type" value="Genomic_DNA"/>
</dbReference>
<dbReference type="AlphaFoldDB" id="A0A2D3WNI0"/>
<protein>
    <submittedName>
        <fullName evidence="3">Phosphoesterase</fullName>
    </submittedName>
</protein>
<evidence type="ECO:0000256" key="1">
    <source>
        <dbReference type="SAM" id="Phobius"/>
    </source>
</evidence>
<feature type="transmembrane region" description="Helical" evidence="1">
    <location>
        <begin position="60"/>
        <end position="80"/>
    </location>
</feature>
<accession>A0A2D3WNI0</accession>
<comment type="caution">
    <text evidence="3">The sequence shown here is derived from an EMBL/GenBank/DDBJ whole genome shotgun (WGS) entry which is preliminary data.</text>
</comment>
<name>A0A2D3WNI0_9BACT</name>
<dbReference type="Proteomes" id="UP000228859">
    <property type="component" value="Unassembled WGS sequence"/>
</dbReference>
<proteinExistence type="predicted"/>
<feature type="transmembrane region" description="Helical" evidence="1">
    <location>
        <begin position="150"/>
        <end position="168"/>
    </location>
</feature>
<evidence type="ECO:0000259" key="2">
    <source>
        <dbReference type="Pfam" id="PF01569"/>
    </source>
</evidence>
<dbReference type="CDD" id="cd03396">
    <property type="entry name" value="PAP2_like_6"/>
    <property type="match status" value="1"/>
</dbReference>
<feature type="domain" description="Phosphatidic acid phosphatase type 2/haloperoxidase" evidence="2">
    <location>
        <begin position="93"/>
        <end position="222"/>
    </location>
</feature>
<dbReference type="SUPFAM" id="SSF48317">
    <property type="entry name" value="Acid phosphatase/Vanadium-dependent haloperoxidase"/>
    <property type="match status" value="1"/>
</dbReference>
<dbReference type="Gene3D" id="1.20.144.10">
    <property type="entry name" value="Phosphatidic acid phosphatase type 2/haloperoxidase"/>
    <property type="match status" value="1"/>
</dbReference>
<evidence type="ECO:0000313" key="4">
    <source>
        <dbReference type="Proteomes" id="UP000228859"/>
    </source>
</evidence>